<evidence type="ECO:0000313" key="2">
    <source>
        <dbReference type="Proteomes" id="UP000649326"/>
    </source>
</evidence>
<gene>
    <name evidence="1" type="ORF">EYH13_03670</name>
</gene>
<proteinExistence type="predicted"/>
<accession>A0A832Z9K4</accession>
<protein>
    <recommendedName>
        <fullName evidence="3">Ribbon-helix-helix protein CopG domain-containing protein</fullName>
    </recommendedName>
</protein>
<organism evidence="1 2">
    <name type="scientific">Thermococcus paralvinellae</name>
    <dbReference type="NCBI Taxonomy" id="582419"/>
    <lineage>
        <taxon>Archaea</taxon>
        <taxon>Methanobacteriati</taxon>
        <taxon>Methanobacteriota</taxon>
        <taxon>Thermococci</taxon>
        <taxon>Thermococcales</taxon>
        <taxon>Thermococcaceae</taxon>
        <taxon>Thermococcus</taxon>
    </lineage>
</organism>
<reference evidence="1" key="1">
    <citation type="journal article" date="2020" name="ISME J.">
        <title>Gammaproteobacteria mediating utilization of methyl-, sulfur- and petroleum organic compounds in deep ocean hydrothermal plumes.</title>
        <authorList>
            <person name="Zhou Z."/>
            <person name="Liu Y."/>
            <person name="Pan J."/>
            <person name="Cron B.R."/>
            <person name="Toner B.M."/>
            <person name="Anantharaman K."/>
            <person name="Breier J.A."/>
            <person name="Dick G.J."/>
            <person name="Li M."/>
        </authorList>
    </citation>
    <scope>NUCLEOTIDE SEQUENCE</scope>
    <source>
        <strain evidence="1">SZUA-1451</strain>
    </source>
</reference>
<evidence type="ECO:0000313" key="1">
    <source>
        <dbReference type="EMBL" id="HIP75233.1"/>
    </source>
</evidence>
<dbReference type="AlphaFoldDB" id="A0A832Z9K4"/>
<comment type="caution">
    <text evidence="1">The sequence shown here is derived from an EMBL/GenBank/DDBJ whole genome shotgun (WGS) entry which is preliminary data.</text>
</comment>
<evidence type="ECO:0008006" key="3">
    <source>
        <dbReference type="Google" id="ProtNLM"/>
    </source>
</evidence>
<dbReference type="EMBL" id="DQUG01000152">
    <property type="protein sequence ID" value="HIP75233.1"/>
    <property type="molecule type" value="Genomic_DNA"/>
</dbReference>
<name>A0A832Z9K4_9EURY</name>
<sequence>MPNITLSIPPEIYEKMKKHKEIKWSEVARKAIIEYLEKVEKGGLELPSEELLKMLGNDFRKRIKETPVEKYEEYYKKAREAEWKRLKSFTTRM</sequence>
<dbReference type="Proteomes" id="UP000649326">
    <property type="component" value="Unassembled WGS sequence"/>
</dbReference>